<accession>A0A5J4VH41</accession>
<reference evidence="1 2" key="1">
    <citation type="submission" date="2019-03" db="EMBL/GenBank/DDBJ databases">
        <title>Single cell metagenomics reveals metabolic interactions within the superorganism composed of flagellate Streblomastix strix and complex community of Bacteroidetes bacteria on its surface.</title>
        <authorList>
            <person name="Treitli S.C."/>
            <person name="Kolisko M."/>
            <person name="Husnik F."/>
            <person name="Keeling P."/>
            <person name="Hampl V."/>
        </authorList>
    </citation>
    <scope>NUCLEOTIDE SEQUENCE [LARGE SCALE GENOMIC DNA]</scope>
    <source>
        <strain evidence="1">ST1C</strain>
    </source>
</reference>
<dbReference type="Proteomes" id="UP000324800">
    <property type="component" value="Unassembled WGS sequence"/>
</dbReference>
<evidence type="ECO:0000313" key="2">
    <source>
        <dbReference type="Proteomes" id="UP000324800"/>
    </source>
</evidence>
<gene>
    <name evidence="1" type="ORF">EZS28_022589</name>
</gene>
<protein>
    <submittedName>
        <fullName evidence="1">Uncharacterized protein</fullName>
    </submittedName>
</protein>
<sequence length="288" mass="32232">MCCEHVSFDPAKDIEKAGCGDQGSTDLAAVDGDQGSTDLALNLDEIAGCGDQGSTDPAINLDGLAECVDLGSTDFADQLESNLFHQNSLIKENRMKLKVQDNRIPRKQQHNLEQLIQESLYSPEEDQLTDQETISRTNKRVASIYPIGSLIDYSKSDTFITYHPGAEEEIQETQIKSLLGEHQHPANIPIGGRLTHFVDAWKIIGADAQVIRGIKSFWINTQVPQILERIMTNALKIRSKDSQLALDKLIEKELQEDIIEKVPFSQLKWINRCFAIPKIESGKWSEIM</sequence>
<comment type="caution">
    <text evidence="1">The sequence shown here is derived from an EMBL/GenBank/DDBJ whole genome shotgun (WGS) entry which is preliminary data.</text>
</comment>
<evidence type="ECO:0000313" key="1">
    <source>
        <dbReference type="EMBL" id="KAA6381882.1"/>
    </source>
</evidence>
<dbReference type="AlphaFoldDB" id="A0A5J4VH41"/>
<proteinExistence type="predicted"/>
<organism evidence="1 2">
    <name type="scientific">Streblomastix strix</name>
    <dbReference type="NCBI Taxonomy" id="222440"/>
    <lineage>
        <taxon>Eukaryota</taxon>
        <taxon>Metamonada</taxon>
        <taxon>Preaxostyla</taxon>
        <taxon>Oxymonadida</taxon>
        <taxon>Streblomastigidae</taxon>
        <taxon>Streblomastix</taxon>
    </lineage>
</organism>
<dbReference type="EMBL" id="SNRW01007081">
    <property type="protein sequence ID" value="KAA6381882.1"/>
    <property type="molecule type" value="Genomic_DNA"/>
</dbReference>
<name>A0A5J4VH41_9EUKA</name>